<evidence type="ECO:0000313" key="6">
    <source>
        <dbReference type="EMBL" id="RAI97339.1"/>
    </source>
</evidence>
<dbReference type="Proteomes" id="UP000247078">
    <property type="component" value="Unassembled WGS sequence"/>
</dbReference>
<dbReference type="InterPro" id="IPR050275">
    <property type="entry name" value="PGM_Phosphatase"/>
</dbReference>
<evidence type="ECO:0000256" key="2">
    <source>
        <dbReference type="ARBA" id="ARBA00023235"/>
    </source>
</evidence>
<dbReference type="InterPro" id="IPR013078">
    <property type="entry name" value="His_Pase_superF_clade-1"/>
</dbReference>
<keyword evidence="2" id="KW-0413">Isomerase</keyword>
<dbReference type="PROSITE" id="PS00175">
    <property type="entry name" value="PG_MUTASE"/>
    <property type="match status" value="1"/>
</dbReference>
<dbReference type="InterPro" id="IPR029033">
    <property type="entry name" value="His_PPase_superfam"/>
</dbReference>
<dbReference type="PIRSF" id="PIRSF000709">
    <property type="entry name" value="6PFK_2-Ptase"/>
    <property type="match status" value="1"/>
</dbReference>
<dbReference type="Pfam" id="PF00300">
    <property type="entry name" value="His_Phos_1"/>
    <property type="match status" value="1"/>
</dbReference>
<evidence type="ECO:0000313" key="5">
    <source>
        <dbReference type="EMBL" id="PWW40823.1"/>
    </source>
</evidence>
<comment type="caution">
    <text evidence="5">The sequence shown here is derived from an EMBL/GenBank/DDBJ whole genome shotgun (WGS) entry which is preliminary data.</text>
</comment>
<keyword evidence="8" id="KW-1185">Reference proteome</keyword>
<evidence type="ECO:0000313" key="7">
    <source>
        <dbReference type="Proteomes" id="UP000247078"/>
    </source>
</evidence>
<dbReference type="GO" id="GO:0016791">
    <property type="term" value="F:phosphatase activity"/>
    <property type="evidence" value="ECO:0007669"/>
    <property type="project" value="TreeGrafter"/>
</dbReference>
<dbReference type="EMBL" id="QLLI01000005">
    <property type="protein sequence ID" value="RAI97339.1"/>
    <property type="molecule type" value="Genomic_DNA"/>
</dbReference>
<dbReference type="SUPFAM" id="SSF53254">
    <property type="entry name" value="Phosphoglycerate mutase-like"/>
    <property type="match status" value="1"/>
</dbReference>
<accession>A0A855Y0A0</accession>
<proteinExistence type="predicted"/>
<dbReference type="PANTHER" id="PTHR48100">
    <property type="entry name" value="BROAD-SPECIFICITY PHOSPHATASE YOR283W-RELATED"/>
    <property type="match status" value="1"/>
</dbReference>
<keyword evidence="1" id="KW-0324">Glycolysis</keyword>
<dbReference type="Proteomes" id="UP000248827">
    <property type="component" value="Unassembled WGS sequence"/>
</dbReference>
<name>A0A855Y0A0_9BACL</name>
<dbReference type="PANTHER" id="PTHR48100:SF1">
    <property type="entry name" value="HISTIDINE PHOSPHATASE FAMILY PROTEIN-RELATED"/>
    <property type="match status" value="1"/>
</dbReference>
<dbReference type="EMBL" id="QGTZ01000005">
    <property type="protein sequence ID" value="PWW40823.1"/>
    <property type="molecule type" value="Genomic_DNA"/>
</dbReference>
<feature type="binding site" evidence="4">
    <location>
        <begin position="11"/>
        <end position="18"/>
    </location>
    <ligand>
        <name>substrate</name>
    </ligand>
</feature>
<gene>
    <name evidence="6" type="ORF">DET54_105303</name>
    <name evidence="5" type="ORF">DET56_10595</name>
</gene>
<dbReference type="InterPro" id="IPR001345">
    <property type="entry name" value="PG/BPGM_mutase_AS"/>
</dbReference>
<evidence type="ECO:0000256" key="1">
    <source>
        <dbReference type="ARBA" id="ARBA00023152"/>
    </source>
</evidence>
<feature type="active site" description="Tele-phosphohistidine intermediate" evidence="3">
    <location>
        <position position="12"/>
    </location>
</feature>
<dbReference type="GO" id="GO:0005737">
    <property type="term" value="C:cytoplasm"/>
    <property type="evidence" value="ECO:0007669"/>
    <property type="project" value="TreeGrafter"/>
</dbReference>
<evidence type="ECO:0000256" key="4">
    <source>
        <dbReference type="PIRSR" id="PIRSR613078-2"/>
    </source>
</evidence>
<evidence type="ECO:0000313" key="8">
    <source>
        <dbReference type="Proteomes" id="UP000248827"/>
    </source>
</evidence>
<dbReference type="OrthoDB" id="9782128at2"/>
<feature type="binding site" evidence="4">
    <location>
        <position position="61"/>
    </location>
    <ligand>
        <name>substrate</name>
    </ligand>
</feature>
<dbReference type="Gene3D" id="3.40.50.1240">
    <property type="entry name" value="Phosphoglycerate mutase-like"/>
    <property type="match status" value="1"/>
</dbReference>
<dbReference type="SMART" id="SM00855">
    <property type="entry name" value="PGAM"/>
    <property type="match status" value="1"/>
</dbReference>
<protein>
    <submittedName>
        <fullName evidence="5">Phosphoglycerate mutase</fullName>
    </submittedName>
</protein>
<dbReference type="CDD" id="cd07067">
    <property type="entry name" value="HP_PGM_like"/>
    <property type="match status" value="1"/>
</dbReference>
<sequence>MSEKTTIYLVRHGETEWNVQHRFQGHQDSALTKRGIHQAERLAESLKEIDIHYIYTSSSTRATRTAQIIKGGRNVPVKTSGDLREIGLGVWEGRLQEEIKVNDSDAFRMFWEDPGEFKVQGAETFQEVQKRAIQQLQCIICDHKGCSILIVTHTAVVKLIMAHFDKRSMNELWHPPFIQPASVCKVEIVDNQAYIISHGDIAHYIEV</sequence>
<reference evidence="5 7" key="1">
    <citation type="submission" date="2018-05" db="EMBL/GenBank/DDBJ databases">
        <title>Freshwater and sediment microbial communities from various areas in North America, analyzing microbe dynamics in response to fracking.</title>
        <authorList>
            <person name="Lamendella R."/>
        </authorList>
    </citation>
    <scope>NUCLEOTIDE SEQUENCE [LARGE SCALE GENOMIC DNA]</scope>
    <source>
        <strain evidence="5 7">DB-3</strain>
        <strain evidence="6 8">NG-13</strain>
    </source>
</reference>
<organism evidence="5 7">
    <name type="scientific">Paenibacillus pabuli</name>
    <dbReference type="NCBI Taxonomy" id="1472"/>
    <lineage>
        <taxon>Bacteria</taxon>
        <taxon>Bacillati</taxon>
        <taxon>Bacillota</taxon>
        <taxon>Bacilli</taxon>
        <taxon>Bacillales</taxon>
        <taxon>Paenibacillaceae</taxon>
        <taxon>Paenibacillus</taxon>
    </lineage>
</organism>
<feature type="active site" description="Proton donor/acceptor" evidence="3">
    <location>
        <position position="85"/>
    </location>
</feature>
<dbReference type="AlphaFoldDB" id="A0A855Y0A0"/>
<dbReference type="RefSeq" id="WP_109999461.1">
    <property type="nucleotide sequence ID" value="NZ_QGTZ01000005.1"/>
</dbReference>
<evidence type="ECO:0000256" key="3">
    <source>
        <dbReference type="PIRSR" id="PIRSR613078-1"/>
    </source>
</evidence>